<dbReference type="AlphaFoldDB" id="A0AA88AMJ7"/>
<feature type="region of interest" description="Disordered" evidence="1">
    <location>
        <begin position="1"/>
        <end position="52"/>
    </location>
</feature>
<dbReference type="EMBL" id="BTGU01000056">
    <property type="protein sequence ID" value="GMN55340.1"/>
    <property type="molecule type" value="Genomic_DNA"/>
</dbReference>
<evidence type="ECO:0000313" key="3">
    <source>
        <dbReference type="Proteomes" id="UP001187192"/>
    </source>
</evidence>
<gene>
    <name evidence="2" type="ORF">TIFTF001_024454</name>
</gene>
<feature type="compositionally biased region" description="Acidic residues" evidence="1">
    <location>
        <begin position="267"/>
        <end position="280"/>
    </location>
</feature>
<feature type="compositionally biased region" description="Low complexity" evidence="1">
    <location>
        <begin position="36"/>
        <end position="49"/>
    </location>
</feature>
<reference evidence="2" key="1">
    <citation type="submission" date="2023-07" db="EMBL/GenBank/DDBJ databases">
        <title>draft genome sequence of fig (Ficus carica).</title>
        <authorList>
            <person name="Takahashi T."/>
            <person name="Nishimura K."/>
        </authorList>
    </citation>
    <scope>NUCLEOTIDE SEQUENCE</scope>
</reference>
<evidence type="ECO:0000256" key="1">
    <source>
        <dbReference type="SAM" id="MobiDB-lite"/>
    </source>
</evidence>
<name>A0AA88AMJ7_FICCA</name>
<proteinExistence type="predicted"/>
<feature type="region of interest" description="Disordered" evidence="1">
    <location>
        <begin position="247"/>
        <end position="285"/>
    </location>
</feature>
<organism evidence="2 3">
    <name type="scientific">Ficus carica</name>
    <name type="common">Common fig</name>
    <dbReference type="NCBI Taxonomy" id="3494"/>
    <lineage>
        <taxon>Eukaryota</taxon>
        <taxon>Viridiplantae</taxon>
        <taxon>Streptophyta</taxon>
        <taxon>Embryophyta</taxon>
        <taxon>Tracheophyta</taxon>
        <taxon>Spermatophyta</taxon>
        <taxon>Magnoliopsida</taxon>
        <taxon>eudicotyledons</taxon>
        <taxon>Gunneridae</taxon>
        <taxon>Pentapetalae</taxon>
        <taxon>rosids</taxon>
        <taxon>fabids</taxon>
        <taxon>Rosales</taxon>
        <taxon>Moraceae</taxon>
        <taxon>Ficeae</taxon>
        <taxon>Ficus</taxon>
    </lineage>
</organism>
<dbReference type="PANTHER" id="PTHR37173">
    <property type="entry name" value="HYDROXYPROLINE-RICH GLYCOPROTEIN FAMILY PROTEIN"/>
    <property type="match status" value="1"/>
</dbReference>
<dbReference type="Proteomes" id="UP001187192">
    <property type="component" value="Unassembled WGS sequence"/>
</dbReference>
<keyword evidence="3" id="KW-1185">Reference proteome</keyword>
<comment type="caution">
    <text evidence="2">The sequence shown here is derived from an EMBL/GenBank/DDBJ whole genome shotgun (WGS) entry which is preliminary data.</text>
</comment>
<evidence type="ECO:0000313" key="2">
    <source>
        <dbReference type="EMBL" id="GMN55340.1"/>
    </source>
</evidence>
<feature type="region of interest" description="Disordered" evidence="1">
    <location>
        <begin position="179"/>
        <end position="199"/>
    </location>
</feature>
<dbReference type="PANTHER" id="PTHR37173:SF1">
    <property type="entry name" value="PROLINE-RICH FAMILY PROTEIN"/>
    <property type="match status" value="1"/>
</dbReference>
<accession>A0AA88AMJ7</accession>
<protein>
    <submittedName>
        <fullName evidence="2">Uncharacterized protein</fullName>
    </submittedName>
</protein>
<feature type="compositionally biased region" description="Low complexity" evidence="1">
    <location>
        <begin position="7"/>
        <end position="26"/>
    </location>
</feature>
<sequence length="339" mass="36932">MAIDPNSSSSAAATTTTTTTSAAAAANPVHRPPSRPTTTATPTVSPQTQLSRLPPELFSVNICPLPPRKYVPASSSSSAAASASAPAQGISYPVASSGRGFISIPKSAADQSVTIANPGGGGTGYPPRPVSNYVVRPIQPNQHQHLHHYQYLHHHHQQNQLQHPHLVAPVKGVPVSLQPKVAPSPSIPECNGYKDMRDKSKDDSLTLVRDRKVRITEGASLYALCRSWLRNGFPDEIQPQYGDAVRSLPKPLPIPMATNTTQKKEGEEEEDEGDEKEDEESVKNLSAEDLFKRHVKRAKKVRARLREARLKRIARYKLRLALLLPPLVEQFRNDAATGT</sequence>